<dbReference type="EMBL" id="JABSTR010000004">
    <property type="protein sequence ID" value="KAH9367512.1"/>
    <property type="molecule type" value="Genomic_DNA"/>
</dbReference>
<sequence>MAPEAGRRSGGRLQRQNVTWADLVERLALFFYTDESFETLDYLNTKESSLAVSASGSDPDAVLWTNRVLSWVLARTDHEFLSKPWIDALNEKLAKTPSKLRLAVYPKPGRVLRTWTPLNCRCGILRHPKWRLGESRTGPALDKLEGGGSKGPDNRVARFEARQFAPPSDLNREGNQEALVRACRRTGCVAASPPPPPSSRKTERVRVAKAGAASIDPSLCRRGRRSHNAGGHTQCFSSRCLPRSTTMLAQFAFVTTQIETTATASATARCDVVVYMAAVLSASRCDCPAQPSSARRSETARVTQRDVCVPRCFPERETVIRV</sequence>
<keyword evidence="2" id="KW-1185">Reference proteome</keyword>
<protein>
    <submittedName>
        <fullName evidence="1">Uncharacterized protein</fullName>
    </submittedName>
</protein>
<gene>
    <name evidence="1" type="ORF">HPB48_009066</name>
</gene>
<evidence type="ECO:0000313" key="2">
    <source>
        <dbReference type="Proteomes" id="UP000821853"/>
    </source>
</evidence>
<comment type="caution">
    <text evidence="1">The sequence shown here is derived from an EMBL/GenBank/DDBJ whole genome shotgun (WGS) entry which is preliminary data.</text>
</comment>
<name>A0A9J6FYH8_HAELO</name>
<dbReference type="Proteomes" id="UP000821853">
    <property type="component" value="Chromosome 2"/>
</dbReference>
<evidence type="ECO:0000313" key="1">
    <source>
        <dbReference type="EMBL" id="KAH9367512.1"/>
    </source>
</evidence>
<dbReference type="OrthoDB" id="9976063at2759"/>
<proteinExistence type="predicted"/>
<organism evidence="1 2">
    <name type="scientific">Haemaphysalis longicornis</name>
    <name type="common">Bush tick</name>
    <dbReference type="NCBI Taxonomy" id="44386"/>
    <lineage>
        <taxon>Eukaryota</taxon>
        <taxon>Metazoa</taxon>
        <taxon>Ecdysozoa</taxon>
        <taxon>Arthropoda</taxon>
        <taxon>Chelicerata</taxon>
        <taxon>Arachnida</taxon>
        <taxon>Acari</taxon>
        <taxon>Parasitiformes</taxon>
        <taxon>Ixodida</taxon>
        <taxon>Ixodoidea</taxon>
        <taxon>Ixodidae</taxon>
        <taxon>Haemaphysalinae</taxon>
        <taxon>Haemaphysalis</taxon>
    </lineage>
</organism>
<dbReference type="VEuPathDB" id="VectorBase:HLOH_053147"/>
<accession>A0A9J6FYH8</accession>
<reference evidence="1 2" key="1">
    <citation type="journal article" date="2020" name="Cell">
        <title>Large-Scale Comparative Analyses of Tick Genomes Elucidate Their Genetic Diversity and Vector Capacities.</title>
        <authorList>
            <consortium name="Tick Genome and Microbiome Consortium (TIGMIC)"/>
            <person name="Jia N."/>
            <person name="Wang J."/>
            <person name="Shi W."/>
            <person name="Du L."/>
            <person name="Sun Y."/>
            <person name="Zhan W."/>
            <person name="Jiang J.F."/>
            <person name="Wang Q."/>
            <person name="Zhang B."/>
            <person name="Ji P."/>
            <person name="Bell-Sakyi L."/>
            <person name="Cui X.M."/>
            <person name="Yuan T.T."/>
            <person name="Jiang B.G."/>
            <person name="Yang W.F."/>
            <person name="Lam T.T."/>
            <person name="Chang Q.C."/>
            <person name="Ding S.J."/>
            <person name="Wang X.J."/>
            <person name="Zhu J.G."/>
            <person name="Ruan X.D."/>
            <person name="Zhao L."/>
            <person name="Wei J.T."/>
            <person name="Ye R.Z."/>
            <person name="Que T.C."/>
            <person name="Du C.H."/>
            <person name="Zhou Y.H."/>
            <person name="Cheng J.X."/>
            <person name="Dai P.F."/>
            <person name="Guo W.B."/>
            <person name="Han X.H."/>
            <person name="Huang E.J."/>
            <person name="Li L.F."/>
            <person name="Wei W."/>
            <person name="Gao Y.C."/>
            <person name="Liu J.Z."/>
            <person name="Shao H.Z."/>
            <person name="Wang X."/>
            <person name="Wang C.C."/>
            <person name="Yang T.C."/>
            <person name="Huo Q.B."/>
            <person name="Li W."/>
            <person name="Chen H.Y."/>
            <person name="Chen S.E."/>
            <person name="Zhou L.G."/>
            <person name="Ni X.B."/>
            <person name="Tian J.H."/>
            <person name="Sheng Y."/>
            <person name="Liu T."/>
            <person name="Pan Y.S."/>
            <person name="Xia L.Y."/>
            <person name="Li J."/>
            <person name="Zhao F."/>
            <person name="Cao W.C."/>
        </authorList>
    </citation>
    <scope>NUCLEOTIDE SEQUENCE [LARGE SCALE GENOMIC DNA]</scope>
    <source>
        <strain evidence="1">HaeL-2018</strain>
    </source>
</reference>
<dbReference type="AlphaFoldDB" id="A0A9J6FYH8"/>